<dbReference type="Pfam" id="PF13692">
    <property type="entry name" value="Glyco_trans_1_4"/>
    <property type="match status" value="1"/>
</dbReference>
<sequence>MGRCTTSTSVASRRIATDRARLYRTLRSAHLERAHELPPAAILFRVKRYDFHEELTKGLVVVQAHPLHAAWLLARSPVTTLEIGEPLMLSSVWASALAIGALRLRTLLGGRRSTIVSYALENADPFDRPLSARPRLRRGLNGLAARFVWQQTDRIAFGTDAARVTYRKALPEPARNLVSAVIPALPASCTCTGSDAFDAHRVVFLGAFVPRKGLPNILAAWPLVTAVLPQARLTLIGKGALENQVRQAAALDPTIELVLDPPRSEIHRQLRRARVLALPSQPAPTWREQVGLPIVEGLAHGCTIVTTTETGLATWLDEHGHNVVAPGCTEQQLADAVAHALLAPRPPASDLPPVDGRLAADAWLFAGA</sequence>
<organism evidence="1 2">
    <name type="scientific">Cryobacterium luteum</name>
    <dbReference type="NCBI Taxonomy" id="1424661"/>
    <lineage>
        <taxon>Bacteria</taxon>
        <taxon>Bacillati</taxon>
        <taxon>Actinomycetota</taxon>
        <taxon>Actinomycetes</taxon>
        <taxon>Micrococcales</taxon>
        <taxon>Microbacteriaceae</taxon>
        <taxon>Cryobacterium</taxon>
    </lineage>
</organism>
<comment type="caution">
    <text evidence="1">The sequence shown here is derived from an EMBL/GenBank/DDBJ whole genome shotgun (WGS) entry which is preliminary data.</text>
</comment>
<dbReference type="PANTHER" id="PTHR12526">
    <property type="entry name" value="GLYCOSYLTRANSFERASE"/>
    <property type="match status" value="1"/>
</dbReference>
<dbReference type="EMBL" id="SOFF01000030">
    <property type="protein sequence ID" value="TFB89074.1"/>
    <property type="molecule type" value="Genomic_DNA"/>
</dbReference>
<dbReference type="SUPFAM" id="SSF53756">
    <property type="entry name" value="UDP-Glycosyltransferase/glycogen phosphorylase"/>
    <property type="match status" value="1"/>
</dbReference>
<evidence type="ECO:0000313" key="1">
    <source>
        <dbReference type="EMBL" id="TFB89074.1"/>
    </source>
</evidence>
<name>A0A5F0D5T1_9MICO</name>
<dbReference type="GO" id="GO:0016740">
    <property type="term" value="F:transferase activity"/>
    <property type="evidence" value="ECO:0007669"/>
    <property type="project" value="UniProtKB-KW"/>
</dbReference>
<evidence type="ECO:0000313" key="2">
    <source>
        <dbReference type="Proteomes" id="UP000297654"/>
    </source>
</evidence>
<dbReference type="OrthoDB" id="3371840at2"/>
<dbReference type="Gene3D" id="3.40.50.2000">
    <property type="entry name" value="Glycogen Phosphorylase B"/>
    <property type="match status" value="1"/>
</dbReference>
<proteinExistence type="predicted"/>
<reference evidence="1 2" key="1">
    <citation type="submission" date="2019-03" db="EMBL/GenBank/DDBJ databases">
        <title>Genomics of glacier-inhabiting Cryobacterium strains.</title>
        <authorList>
            <person name="Liu Q."/>
            <person name="Xin Y.-H."/>
        </authorList>
    </citation>
    <scope>NUCLEOTIDE SEQUENCE [LARGE SCALE GENOMIC DNA]</scope>
    <source>
        <strain evidence="1 2">Hh15</strain>
    </source>
</reference>
<dbReference type="Proteomes" id="UP000297654">
    <property type="component" value="Unassembled WGS sequence"/>
</dbReference>
<protein>
    <submittedName>
        <fullName evidence="1">Glycosyltransferase</fullName>
    </submittedName>
</protein>
<keyword evidence="2" id="KW-1185">Reference proteome</keyword>
<gene>
    <name evidence="1" type="ORF">E3O10_09205</name>
</gene>
<dbReference type="AlphaFoldDB" id="A0A5F0D5T1"/>
<keyword evidence="1" id="KW-0808">Transferase</keyword>
<accession>A0A5F0D5T1</accession>